<sequence length="116" mass="13287">MRSGKGNAEEEEDKRQDGRTPESGERRDEIRSEGKESQEERSEDGNGEEKGRVRQGSEEKDTRDGAPPRRRLQSPVPATFQEEHGYTRYIPFWDWQKGGGPEAGKKGGQRREQDLK</sequence>
<organism evidence="2 3">
    <name type="scientific">Pleurodeles waltl</name>
    <name type="common">Iberian ribbed newt</name>
    <dbReference type="NCBI Taxonomy" id="8319"/>
    <lineage>
        <taxon>Eukaryota</taxon>
        <taxon>Metazoa</taxon>
        <taxon>Chordata</taxon>
        <taxon>Craniata</taxon>
        <taxon>Vertebrata</taxon>
        <taxon>Euteleostomi</taxon>
        <taxon>Amphibia</taxon>
        <taxon>Batrachia</taxon>
        <taxon>Caudata</taxon>
        <taxon>Salamandroidea</taxon>
        <taxon>Salamandridae</taxon>
        <taxon>Pleurodelinae</taxon>
        <taxon>Pleurodeles</taxon>
    </lineage>
</organism>
<feature type="compositionally biased region" description="Basic and acidic residues" evidence="1">
    <location>
        <begin position="13"/>
        <end position="67"/>
    </location>
</feature>
<evidence type="ECO:0000256" key="1">
    <source>
        <dbReference type="SAM" id="MobiDB-lite"/>
    </source>
</evidence>
<evidence type="ECO:0000313" key="3">
    <source>
        <dbReference type="Proteomes" id="UP001066276"/>
    </source>
</evidence>
<reference evidence="2" key="1">
    <citation type="journal article" date="2022" name="bioRxiv">
        <title>Sequencing and chromosome-scale assembly of the giantPleurodeles waltlgenome.</title>
        <authorList>
            <person name="Brown T."/>
            <person name="Elewa A."/>
            <person name="Iarovenko S."/>
            <person name="Subramanian E."/>
            <person name="Araus A.J."/>
            <person name="Petzold A."/>
            <person name="Susuki M."/>
            <person name="Suzuki K.-i.T."/>
            <person name="Hayashi T."/>
            <person name="Toyoda A."/>
            <person name="Oliveira C."/>
            <person name="Osipova E."/>
            <person name="Leigh N.D."/>
            <person name="Simon A."/>
            <person name="Yun M.H."/>
        </authorList>
    </citation>
    <scope>NUCLEOTIDE SEQUENCE</scope>
    <source>
        <strain evidence="2">20211129_DDA</strain>
        <tissue evidence="2">Liver</tissue>
    </source>
</reference>
<dbReference type="Proteomes" id="UP001066276">
    <property type="component" value="Chromosome 1_2"/>
</dbReference>
<gene>
    <name evidence="2" type="ORF">NDU88_001990</name>
</gene>
<proteinExistence type="predicted"/>
<evidence type="ECO:0000313" key="2">
    <source>
        <dbReference type="EMBL" id="KAJ1206587.1"/>
    </source>
</evidence>
<dbReference type="EMBL" id="JANPWB010000002">
    <property type="protein sequence ID" value="KAJ1206587.1"/>
    <property type="molecule type" value="Genomic_DNA"/>
</dbReference>
<protein>
    <submittedName>
        <fullName evidence="2">Uncharacterized protein</fullName>
    </submittedName>
</protein>
<dbReference type="AlphaFoldDB" id="A0AAV7VYD7"/>
<feature type="region of interest" description="Disordered" evidence="1">
    <location>
        <begin position="1"/>
        <end position="116"/>
    </location>
</feature>
<feature type="compositionally biased region" description="Basic and acidic residues" evidence="1">
    <location>
        <begin position="103"/>
        <end position="116"/>
    </location>
</feature>
<accession>A0AAV7VYD7</accession>
<name>A0AAV7VYD7_PLEWA</name>
<keyword evidence="3" id="KW-1185">Reference proteome</keyword>
<comment type="caution">
    <text evidence="2">The sequence shown here is derived from an EMBL/GenBank/DDBJ whole genome shotgun (WGS) entry which is preliminary data.</text>
</comment>